<accession>A0ABY4GIQ8</accession>
<dbReference type="EMBL" id="CP095071">
    <property type="protein sequence ID" value="UOQ84093.1"/>
    <property type="molecule type" value="Genomic_DNA"/>
</dbReference>
<dbReference type="Gene3D" id="3.90.1300.10">
    <property type="entry name" value="Amidase signature (AS) domain"/>
    <property type="match status" value="1"/>
</dbReference>
<evidence type="ECO:0000256" key="1">
    <source>
        <dbReference type="ARBA" id="ARBA00009199"/>
    </source>
</evidence>
<evidence type="ECO:0000313" key="4">
    <source>
        <dbReference type="Proteomes" id="UP000831537"/>
    </source>
</evidence>
<proteinExistence type="inferred from homology"/>
<feature type="domain" description="Amidase" evidence="2">
    <location>
        <begin position="28"/>
        <end position="451"/>
    </location>
</feature>
<name>A0ABY4GIQ8_9BACI</name>
<comment type="similarity">
    <text evidence="1">Belongs to the amidase family.</text>
</comment>
<dbReference type="PANTHER" id="PTHR11895:SF7">
    <property type="entry name" value="GLUTAMYL-TRNA(GLN) AMIDOTRANSFERASE SUBUNIT A, MITOCHONDRIAL"/>
    <property type="match status" value="1"/>
</dbReference>
<protein>
    <submittedName>
        <fullName evidence="3">Amidase</fullName>
    </submittedName>
</protein>
<dbReference type="InterPro" id="IPR023631">
    <property type="entry name" value="Amidase_dom"/>
</dbReference>
<dbReference type="Pfam" id="PF01425">
    <property type="entry name" value="Amidase"/>
    <property type="match status" value="1"/>
</dbReference>
<dbReference type="SUPFAM" id="SSF75304">
    <property type="entry name" value="Amidase signature (AS) enzymes"/>
    <property type="match status" value="1"/>
</dbReference>
<organism evidence="3 4">
    <name type="scientific">Gracilibacillus salinarum</name>
    <dbReference type="NCBI Taxonomy" id="2932255"/>
    <lineage>
        <taxon>Bacteria</taxon>
        <taxon>Bacillati</taxon>
        <taxon>Bacillota</taxon>
        <taxon>Bacilli</taxon>
        <taxon>Bacillales</taxon>
        <taxon>Bacillaceae</taxon>
        <taxon>Gracilibacillus</taxon>
    </lineage>
</organism>
<gene>
    <name evidence="3" type="ORF">MUN87_15410</name>
</gene>
<sequence>MINTNEILDLDALGQKGLLDRKQISPLELTDFYINRIQAHNPSLNAVVTETFEQARKNAKDIDHTDSAVAGLPFLIKDLNAVKGVRFTHGSRLLKDFVAPGDDEYTKRYQRAGLISLGKTNTPEFGLLPTTEPELFGPAKNPWDHSLSPGGSSGGSAAAIAAGLIPFAHANDGGGSIRIPASACGLFGLKPSRGRLPYSPYVNHLAINHALTRSVRDSAALLDVIKGGDKQSLYPTYSNHASFLESIKQPPRKLKIAVGYQTEGLSFDEATKQNIENTTQLLKELGHEVHHVMPELDYSRLTHHFINIWLATGSVTIQHLANMVQQEPTQTNLEPLSYQILQFGQQLTAFEYEESRVILQMEAQKLLSFFDTYDIWMTPTLNQLPVQLGALSQEGTAYQIMLKNMTDYNPYMPLANATGQPAMSVPTNFTKKEIPIGTHFLGRPGEEATLLQLATQLEKENPWFHRYAKFN</sequence>
<evidence type="ECO:0000259" key="2">
    <source>
        <dbReference type="Pfam" id="PF01425"/>
    </source>
</evidence>
<evidence type="ECO:0000313" key="3">
    <source>
        <dbReference type="EMBL" id="UOQ84093.1"/>
    </source>
</evidence>
<dbReference type="Proteomes" id="UP000831537">
    <property type="component" value="Chromosome"/>
</dbReference>
<reference evidence="3 4" key="1">
    <citation type="submission" date="2022-04" db="EMBL/GenBank/DDBJ databases">
        <title>Gracilibacillus sp. isolated from saltern.</title>
        <authorList>
            <person name="Won M."/>
            <person name="Lee C.-M."/>
            <person name="Woen H.-Y."/>
            <person name="Kwon S.-W."/>
        </authorList>
    </citation>
    <scope>NUCLEOTIDE SEQUENCE [LARGE SCALE GENOMIC DNA]</scope>
    <source>
        <strain evidence="3 4">SSPM10-3</strain>
    </source>
</reference>
<keyword evidence="4" id="KW-1185">Reference proteome</keyword>
<dbReference type="InterPro" id="IPR036928">
    <property type="entry name" value="AS_sf"/>
</dbReference>
<dbReference type="PROSITE" id="PS00571">
    <property type="entry name" value="AMIDASES"/>
    <property type="match status" value="1"/>
</dbReference>
<dbReference type="RefSeq" id="WP_244741453.1">
    <property type="nucleotide sequence ID" value="NZ_CP095071.1"/>
</dbReference>
<dbReference type="PANTHER" id="PTHR11895">
    <property type="entry name" value="TRANSAMIDASE"/>
    <property type="match status" value="1"/>
</dbReference>
<dbReference type="InterPro" id="IPR000120">
    <property type="entry name" value="Amidase"/>
</dbReference>
<dbReference type="InterPro" id="IPR020556">
    <property type="entry name" value="Amidase_CS"/>
</dbReference>